<gene>
    <name evidence="1" type="ORF">QFC22_002764</name>
</gene>
<reference evidence="1" key="1">
    <citation type="submission" date="2023-04" db="EMBL/GenBank/DDBJ databases">
        <title>Draft Genome sequencing of Naganishia species isolated from polar environments using Oxford Nanopore Technology.</title>
        <authorList>
            <person name="Leo P."/>
            <person name="Venkateswaran K."/>
        </authorList>
    </citation>
    <scope>NUCLEOTIDE SEQUENCE</scope>
    <source>
        <strain evidence="1">MNA-CCFEE 5425</strain>
    </source>
</reference>
<protein>
    <submittedName>
        <fullName evidence="1">Uncharacterized protein</fullName>
    </submittedName>
</protein>
<accession>A0ACC2XB62</accession>
<sequence>MHLLVTGAAGNIGSRAVKHILAQGHSVTAVDIVPLPSSLQLPSGSIYLQVDCTDFHAFEKALLQVPCDGVIHMGAIPNPISGHDQRTVHNVNVVGSYNVLRTCADNGIKRIVQASSVNATGLVFTHESRRKFEEFPLTELSPRVPEDAYSLSKTICEIQADSICRLFDDVRVSSLRFHMTCDEDEAIPRGQRGDLWSWTSMDSAAEACLLGITANEPSFQRGHEAFYILHDKLFLGKKSWEVERGGYDAAIANGMDPDTVTAKELIDLYYPGTKVKEGWFSEGNERRSFFDNSKAKKMLGWDHVK</sequence>
<organism evidence="1 2">
    <name type="scientific">Naganishia vaughanmartiniae</name>
    <dbReference type="NCBI Taxonomy" id="1424756"/>
    <lineage>
        <taxon>Eukaryota</taxon>
        <taxon>Fungi</taxon>
        <taxon>Dikarya</taxon>
        <taxon>Basidiomycota</taxon>
        <taxon>Agaricomycotina</taxon>
        <taxon>Tremellomycetes</taxon>
        <taxon>Filobasidiales</taxon>
        <taxon>Filobasidiaceae</taxon>
        <taxon>Naganishia</taxon>
    </lineage>
</organism>
<dbReference type="EMBL" id="JASBWU010000006">
    <property type="protein sequence ID" value="KAJ9120830.1"/>
    <property type="molecule type" value="Genomic_DNA"/>
</dbReference>
<comment type="caution">
    <text evidence="1">The sequence shown here is derived from an EMBL/GenBank/DDBJ whole genome shotgun (WGS) entry which is preliminary data.</text>
</comment>
<evidence type="ECO:0000313" key="2">
    <source>
        <dbReference type="Proteomes" id="UP001243375"/>
    </source>
</evidence>
<dbReference type="Proteomes" id="UP001243375">
    <property type="component" value="Unassembled WGS sequence"/>
</dbReference>
<evidence type="ECO:0000313" key="1">
    <source>
        <dbReference type="EMBL" id="KAJ9120830.1"/>
    </source>
</evidence>
<proteinExistence type="predicted"/>
<keyword evidence="2" id="KW-1185">Reference proteome</keyword>
<name>A0ACC2XB62_9TREE</name>